<keyword evidence="2" id="KW-1185">Reference proteome</keyword>
<dbReference type="Proteomes" id="UP000295626">
    <property type="component" value="Unassembled WGS sequence"/>
</dbReference>
<reference evidence="1 2" key="1">
    <citation type="submission" date="2019-02" db="EMBL/GenBank/DDBJ databases">
        <title>Draft genome sequences of novel Actinobacteria.</title>
        <authorList>
            <person name="Sahin N."/>
            <person name="Ay H."/>
            <person name="Saygin H."/>
        </authorList>
    </citation>
    <scope>NUCLEOTIDE SEQUENCE [LARGE SCALE GENOMIC DNA]</scope>
    <source>
        <strain evidence="1 2">JCM 30529</strain>
    </source>
</reference>
<evidence type="ECO:0008006" key="3">
    <source>
        <dbReference type="Google" id="ProtNLM"/>
    </source>
</evidence>
<evidence type="ECO:0000313" key="2">
    <source>
        <dbReference type="Proteomes" id="UP000295626"/>
    </source>
</evidence>
<gene>
    <name evidence="1" type="ORF">E1091_03475</name>
</gene>
<organism evidence="1 2">
    <name type="scientific">Micromonospora fluostatini</name>
    <dbReference type="NCBI Taxonomy" id="1629071"/>
    <lineage>
        <taxon>Bacteria</taxon>
        <taxon>Bacillati</taxon>
        <taxon>Actinomycetota</taxon>
        <taxon>Actinomycetes</taxon>
        <taxon>Micromonosporales</taxon>
        <taxon>Micromonosporaceae</taxon>
        <taxon>Micromonospora</taxon>
    </lineage>
</organism>
<sequence length="115" mass="12822">MKAGKLRPGMRVFGRQIKMVTPFIMSGAGWESTGQQWVTVNFGDGDAIDFAAEENVKVDGYVERLPAGPVRKPAVSEHHRVRVSDGRWAGEAGGWRIDQISRMAAWDLDRRPANR</sequence>
<protein>
    <recommendedName>
        <fullName evidence="3">Transposase</fullName>
    </recommendedName>
</protein>
<name>A0ABY2DMY2_9ACTN</name>
<dbReference type="EMBL" id="SMKE01000065">
    <property type="protein sequence ID" value="TDC01140.1"/>
    <property type="molecule type" value="Genomic_DNA"/>
</dbReference>
<evidence type="ECO:0000313" key="1">
    <source>
        <dbReference type="EMBL" id="TDC01140.1"/>
    </source>
</evidence>
<proteinExistence type="predicted"/>
<accession>A0ABY2DMY2</accession>
<comment type="caution">
    <text evidence="1">The sequence shown here is derived from an EMBL/GenBank/DDBJ whole genome shotgun (WGS) entry which is preliminary data.</text>
</comment>